<name>A0A183PNQ0_9TREM</name>
<protein>
    <submittedName>
        <fullName evidence="1">Uncharacterized protein</fullName>
    </submittedName>
</protein>
<proteinExistence type="predicted"/>
<accession>A0A183PNQ0</accession>
<gene>
    <name evidence="1" type="ORF">SMTD_LOCUS15986</name>
</gene>
<dbReference type="Proteomes" id="UP000269396">
    <property type="component" value="Unassembled WGS sequence"/>
</dbReference>
<evidence type="ECO:0000313" key="2">
    <source>
        <dbReference type="Proteomes" id="UP000269396"/>
    </source>
</evidence>
<dbReference type="EMBL" id="UZAL01036581">
    <property type="protein sequence ID" value="VDP70072.1"/>
    <property type="molecule type" value="Genomic_DNA"/>
</dbReference>
<organism evidence="1 2">
    <name type="scientific">Schistosoma mattheei</name>
    <dbReference type="NCBI Taxonomy" id="31246"/>
    <lineage>
        <taxon>Eukaryota</taxon>
        <taxon>Metazoa</taxon>
        <taxon>Spiralia</taxon>
        <taxon>Lophotrochozoa</taxon>
        <taxon>Platyhelminthes</taxon>
        <taxon>Trematoda</taxon>
        <taxon>Digenea</taxon>
        <taxon>Strigeidida</taxon>
        <taxon>Schistosomatoidea</taxon>
        <taxon>Schistosomatidae</taxon>
        <taxon>Schistosoma</taxon>
    </lineage>
</organism>
<evidence type="ECO:0000313" key="1">
    <source>
        <dbReference type="EMBL" id="VDP70072.1"/>
    </source>
</evidence>
<sequence>MRQKVSDELYILSIMETWYMTQTRMINDWLIERKGNALSPYQFTCLSTIIKYKTIMQRLQVCYLIFT</sequence>
<dbReference type="AlphaFoldDB" id="A0A183PNQ0"/>
<keyword evidence="2" id="KW-1185">Reference proteome</keyword>
<reference evidence="1 2" key="1">
    <citation type="submission" date="2018-11" db="EMBL/GenBank/DDBJ databases">
        <authorList>
            <consortium name="Pathogen Informatics"/>
        </authorList>
    </citation>
    <scope>NUCLEOTIDE SEQUENCE [LARGE SCALE GENOMIC DNA]</scope>
    <source>
        <strain>Denwood</strain>
        <strain evidence="2">Zambia</strain>
    </source>
</reference>